<name>A0AAU7AYD2_9ACTN</name>
<sequence length="49" mass="5399">MSERILTRTERATARLATGAVAHFVCGLIDWVVLLGRFARAKLRGGDWG</sequence>
<proteinExistence type="predicted"/>
<accession>A0AAU7AYD2</accession>
<keyword evidence="1" id="KW-0812">Transmembrane</keyword>
<protein>
    <submittedName>
        <fullName evidence="2">Uncharacterized protein</fullName>
    </submittedName>
</protein>
<reference evidence="2" key="1">
    <citation type="submission" date="2022-12" db="EMBL/GenBank/DDBJ databases">
        <title>Paraconexibacter alkalitolerans sp. nov. and Baekduia alba sp. nov., isolated from soil and emended description of the genera Paraconexibacter (Chun et al., 2020) and Baekduia (An et al., 2020).</title>
        <authorList>
            <person name="Vieira S."/>
            <person name="Huber K.J."/>
            <person name="Geppert A."/>
            <person name="Wolf J."/>
            <person name="Neumann-Schaal M."/>
            <person name="Muesken M."/>
            <person name="Overmann J."/>
        </authorList>
    </citation>
    <scope>NUCLEOTIDE SEQUENCE</scope>
    <source>
        <strain evidence="2">AEG42_29</strain>
    </source>
</reference>
<dbReference type="KEGG" id="parq:DSM112329_03295"/>
<gene>
    <name evidence="2" type="ORF">DSM112329_03295</name>
</gene>
<keyword evidence="1" id="KW-1133">Transmembrane helix</keyword>
<evidence type="ECO:0000256" key="1">
    <source>
        <dbReference type="SAM" id="Phobius"/>
    </source>
</evidence>
<dbReference type="EMBL" id="CP114014">
    <property type="protein sequence ID" value="XAY06425.1"/>
    <property type="molecule type" value="Genomic_DNA"/>
</dbReference>
<evidence type="ECO:0000313" key="2">
    <source>
        <dbReference type="EMBL" id="XAY06425.1"/>
    </source>
</evidence>
<keyword evidence="1" id="KW-0472">Membrane</keyword>
<dbReference type="AlphaFoldDB" id="A0AAU7AYD2"/>
<feature type="transmembrane region" description="Helical" evidence="1">
    <location>
        <begin position="12"/>
        <end position="34"/>
    </location>
</feature>
<organism evidence="2">
    <name type="scientific">Paraconexibacter sp. AEG42_29</name>
    <dbReference type="NCBI Taxonomy" id="2997339"/>
    <lineage>
        <taxon>Bacteria</taxon>
        <taxon>Bacillati</taxon>
        <taxon>Actinomycetota</taxon>
        <taxon>Thermoleophilia</taxon>
        <taxon>Solirubrobacterales</taxon>
        <taxon>Paraconexibacteraceae</taxon>
        <taxon>Paraconexibacter</taxon>
    </lineage>
</organism>
<dbReference type="RefSeq" id="WP_354697659.1">
    <property type="nucleotide sequence ID" value="NZ_CP114014.1"/>
</dbReference>